<keyword evidence="3" id="KW-1185">Reference proteome</keyword>
<feature type="region of interest" description="Disordered" evidence="1">
    <location>
        <begin position="1"/>
        <end position="29"/>
    </location>
</feature>
<dbReference type="Proteomes" id="UP000299102">
    <property type="component" value="Unassembled WGS sequence"/>
</dbReference>
<protein>
    <submittedName>
        <fullName evidence="2">Uncharacterized protein</fullName>
    </submittedName>
</protein>
<reference evidence="2 3" key="1">
    <citation type="journal article" date="2019" name="Commun. Biol.">
        <title>The bagworm genome reveals a unique fibroin gene that provides high tensile strength.</title>
        <authorList>
            <person name="Kono N."/>
            <person name="Nakamura H."/>
            <person name="Ohtoshi R."/>
            <person name="Tomita M."/>
            <person name="Numata K."/>
            <person name="Arakawa K."/>
        </authorList>
    </citation>
    <scope>NUCLEOTIDE SEQUENCE [LARGE SCALE GENOMIC DNA]</scope>
</reference>
<evidence type="ECO:0000313" key="3">
    <source>
        <dbReference type="Proteomes" id="UP000299102"/>
    </source>
</evidence>
<comment type="caution">
    <text evidence="2">The sequence shown here is derived from an EMBL/GenBank/DDBJ whole genome shotgun (WGS) entry which is preliminary data.</text>
</comment>
<gene>
    <name evidence="2" type="ORF">EVAR_45419_1</name>
</gene>
<organism evidence="2 3">
    <name type="scientific">Eumeta variegata</name>
    <name type="common">Bagworm moth</name>
    <name type="synonym">Eumeta japonica</name>
    <dbReference type="NCBI Taxonomy" id="151549"/>
    <lineage>
        <taxon>Eukaryota</taxon>
        <taxon>Metazoa</taxon>
        <taxon>Ecdysozoa</taxon>
        <taxon>Arthropoda</taxon>
        <taxon>Hexapoda</taxon>
        <taxon>Insecta</taxon>
        <taxon>Pterygota</taxon>
        <taxon>Neoptera</taxon>
        <taxon>Endopterygota</taxon>
        <taxon>Lepidoptera</taxon>
        <taxon>Glossata</taxon>
        <taxon>Ditrysia</taxon>
        <taxon>Tineoidea</taxon>
        <taxon>Psychidae</taxon>
        <taxon>Oiketicinae</taxon>
        <taxon>Eumeta</taxon>
    </lineage>
</organism>
<evidence type="ECO:0000313" key="2">
    <source>
        <dbReference type="EMBL" id="GBP87054.1"/>
    </source>
</evidence>
<feature type="compositionally biased region" description="Low complexity" evidence="1">
    <location>
        <begin position="259"/>
        <end position="272"/>
    </location>
</feature>
<accession>A0A4C1ZIW3</accession>
<dbReference type="AlphaFoldDB" id="A0A4C1ZIW3"/>
<name>A0A4C1ZIW3_EUMVA</name>
<dbReference type="EMBL" id="BGZK01001833">
    <property type="protein sequence ID" value="GBP87054.1"/>
    <property type="molecule type" value="Genomic_DNA"/>
</dbReference>
<sequence length="359" mass="40212">MRPKHSIGLGYRTPVRDPRNGRKEADTQEAETVNILPPPVEWNTVVSESGMSFEDFVMCDDGVMIDGTLFDDEIIDSIDTYDDAEYWIATRNYRPSVPESSNVNDAQPTAPVNKILRISDRKHSSKSKENKSELTEELYQILRIPLSRSMKRPALNVSKQQFDTKRRKLMTLAATKATSGVIPKANSKSGCRRAKPSVATRYNQKWESAQTEGTATANTNSTNQMNDKRSKKLNMPIIDIEGHSEHDKQPRRSSSDNQNRSTNNATSASVTSPSPPRVNGLQHQPSGLNSPIMRTERQSLNQHSAGARSQLIGGFEPPHRAQQILNQQELQPRPHDSRRPISIPVIIRTKNQILLNKGS</sequence>
<feature type="compositionally biased region" description="Basic and acidic residues" evidence="1">
    <location>
        <begin position="14"/>
        <end position="26"/>
    </location>
</feature>
<feature type="region of interest" description="Disordered" evidence="1">
    <location>
        <begin position="183"/>
        <end position="291"/>
    </location>
</feature>
<proteinExistence type="predicted"/>
<evidence type="ECO:0000256" key="1">
    <source>
        <dbReference type="SAM" id="MobiDB-lite"/>
    </source>
</evidence>
<feature type="compositionally biased region" description="Polar residues" evidence="1">
    <location>
        <begin position="200"/>
        <end position="225"/>
    </location>
</feature>
<feature type="compositionally biased region" description="Basic and acidic residues" evidence="1">
    <location>
        <begin position="240"/>
        <end position="254"/>
    </location>
</feature>